<dbReference type="EMBL" id="JASUXU010000063">
    <property type="protein sequence ID" value="KAK0312525.1"/>
    <property type="molecule type" value="Genomic_DNA"/>
</dbReference>
<evidence type="ECO:0000313" key="1">
    <source>
        <dbReference type="EMBL" id="KAK0312525.1"/>
    </source>
</evidence>
<proteinExistence type="predicted"/>
<protein>
    <recommendedName>
        <fullName evidence="3">SnoaL-like domain-containing protein</fullName>
    </recommendedName>
</protein>
<name>A0AAN6J372_9PEZI</name>
<organism evidence="1 2">
    <name type="scientific">Friedmanniomyces endolithicus</name>
    <dbReference type="NCBI Taxonomy" id="329885"/>
    <lineage>
        <taxon>Eukaryota</taxon>
        <taxon>Fungi</taxon>
        <taxon>Dikarya</taxon>
        <taxon>Ascomycota</taxon>
        <taxon>Pezizomycotina</taxon>
        <taxon>Dothideomycetes</taxon>
        <taxon>Dothideomycetidae</taxon>
        <taxon>Mycosphaerellales</taxon>
        <taxon>Teratosphaeriaceae</taxon>
        <taxon>Friedmanniomyces</taxon>
    </lineage>
</organism>
<evidence type="ECO:0000313" key="2">
    <source>
        <dbReference type="Proteomes" id="UP001168146"/>
    </source>
</evidence>
<gene>
    <name evidence="1" type="ORF">LTR82_013819</name>
</gene>
<dbReference type="Gene3D" id="3.10.450.50">
    <property type="match status" value="1"/>
</dbReference>
<evidence type="ECO:0008006" key="3">
    <source>
        <dbReference type="Google" id="ProtNLM"/>
    </source>
</evidence>
<comment type="caution">
    <text evidence="1">The sequence shown here is derived from an EMBL/GenBank/DDBJ whole genome shotgun (WGS) entry which is preliminary data.</text>
</comment>
<dbReference type="AlphaFoldDB" id="A0AAN6J372"/>
<dbReference type="Proteomes" id="UP001168146">
    <property type="component" value="Unassembled WGS sequence"/>
</dbReference>
<accession>A0AAN6J372</accession>
<sequence>MISASDSLIDTTVDCYRDHESNTIVSKLLANNTDLKLVKQLVAENATDISLKYNHPELKGCGTHNQAGPAAIHQTFVDVSRYWTIEKFDIRASFGGSNTADASDKAEHVAILGHFVYRSKYGHRQADRFAFCRLGEVDVAEGKMMYMQFMEDTLSSANSFRKTGRFVYQSHRESREDSVVDV</sequence>
<reference evidence="1" key="1">
    <citation type="submission" date="2021-12" db="EMBL/GenBank/DDBJ databases">
        <title>Black yeast isolated from Biological Soil Crust.</title>
        <authorList>
            <person name="Kurbessoian T."/>
        </authorList>
    </citation>
    <scope>NUCLEOTIDE SEQUENCE</scope>
    <source>
        <strain evidence="1">CCFEE 5208</strain>
    </source>
</reference>